<feature type="transmembrane region" description="Helical" evidence="10">
    <location>
        <begin position="322"/>
        <end position="340"/>
    </location>
</feature>
<organism evidence="14 15">
    <name type="scientific">Canavalia gladiata</name>
    <name type="common">Sword bean</name>
    <name type="synonym">Dolichos gladiatus</name>
    <dbReference type="NCBI Taxonomy" id="3824"/>
    <lineage>
        <taxon>Eukaryota</taxon>
        <taxon>Viridiplantae</taxon>
        <taxon>Streptophyta</taxon>
        <taxon>Embryophyta</taxon>
        <taxon>Tracheophyta</taxon>
        <taxon>Spermatophyta</taxon>
        <taxon>Magnoliopsida</taxon>
        <taxon>eudicotyledons</taxon>
        <taxon>Gunneridae</taxon>
        <taxon>Pentapetalae</taxon>
        <taxon>rosids</taxon>
        <taxon>fabids</taxon>
        <taxon>Fabales</taxon>
        <taxon>Fabaceae</taxon>
        <taxon>Papilionoideae</taxon>
        <taxon>50 kb inversion clade</taxon>
        <taxon>NPAAA clade</taxon>
        <taxon>indigoferoid/millettioid clade</taxon>
        <taxon>Phaseoleae</taxon>
        <taxon>Canavalia</taxon>
    </lineage>
</organism>
<gene>
    <name evidence="14" type="ORF">VNO77_14293</name>
</gene>
<evidence type="ECO:0008006" key="16">
    <source>
        <dbReference type="Google" id="ProtNLM"/>
    </source>
</evidence>
<dbReference type="GO" id="GO:1902600">
    <property type="term" value="P:proton transmembrane transport"/>
    <property type="evidence" value="ECO:0007669"/>
    <property type="project" value="InterPro"/>
</dbReference>
<evidence type="ECO:0000256" key="2">
    <source>
        <dbReference type="ARBA" id="ARBA00022448"/>
    </source>
</evidence>
<feature type="domain" description="Cation/H+ exchanger transmembrane" evidence="11">
    <location>
        <begin position="52"/>
        <end position="431"/>
    </location>
</feature>
<feature type="transmembrane region" description="Helical" evidence="10">
    <location>
        <begin position="173"/>
        <end position="193"/>
    </location>
</feature>
<accession>A0AAN9QVD2</accession>
<evidence type="ECO:0000256" key="6">
    <source>
        <dbReference type="ARBA" id="ARBA00022989"/>
    </source>
</evidence>
<evidence type="ECO:0000256" key="7">
    <source>
        <dbReference type="ARBA" id="ARBA00023065"/>
    </source>
</evidence>
<feature type="domain" description="Cation/H(+) antiporter central" evidence="12">
    <location>
        <begin position="492"/>
        <end position="624"/>
    </location>
</feature>
<protein>
    <recommendedName>
        <fullName evidence="16">Cation/H+ exchanger domain-containing protein</fullName>
    </recommendedName>
</protein>
<dbReference type="InterPro" id="IPR050794">
    <property type="entry name" value="CPA2_transporter"/>
</dbReference>
<feature type="transmembrane region" description="Helical" evidence="10">
    <location>
        <begin position="205"/>
        <end position="225"/>
    </location>
</feature>
<feature type="transmembrane region" description="Helical" evidence="10">
    <location>
        <begin position="383"/>
        <end position="404"/>
    </location>
</feature>
<feature type="transmembrane region" description="Helical" evidence="10">
    <location>
        <begin position="352"/>
        <end position="377"/>
    </location>
</feature>
<dbReference type="GO" id="GO:0016020">
    <property type="term" value="C:membrane"/>
    <property type="evidence" value="ECO:0007669"/>
    <property type="project" value="UniProtKB-SubCell"/>
</dbReference>
<keyword evidence="15" id="KW-1185">Reference proteome</keyword>
<dbReference type="InterPro" id="IPR038770">
    <property type="entry name" value="Na+/solute_symporter_sf"/>
</dbReference>
<evidence type="ECO:0000256" key="4">
    <source>
        <dbReference type="ARBA" id="ARBA00022692"/>
    </source>
</evidence>
<feature type="transmembrane region" description="Helical" evidence="10">
    <location>
        <begin position="237"/>
        <end position="256"/>
    </location>
</feature>
<feature type="domain" description="Cation/H(+) antiporter C-terminal" evidence="13">
    <location>
        <begin position="630"/>
        <end position="798"/>
    </location>
</feature>
<evidence type="ECO:0000259" key="12">
    <source>
        <dbReference type="Pfam" id="PF23256"/>
    </source>
</evidence>
<dbReference type="EMBL" id="JAYMYQ010000003">
    <property type="protein sequence ID" value="KAK7344553.1"/>
    <property type="molecule type" value="Genomic_DNA"/>
</dbReference>
<dbReference type="PANTHER" id="PTHR32468:SF166">
    <property type="entry name" value="CATION_H+ EXCHANGER 3"/>
    <property type="match status" value="1"/>
</dbReference>
<dbReference type="AlphaFoldDB" id="A0AAN9QVD2"/>
<dbReference type="InterPro" id="IPR006153">
    <property type="entry name" value="Cation/H_exchanger_TM"/>
</dbReference>
<dbReference type="GO" id="GO:0006813">
    <property type="term" value="P:potassium ion transport"/>
    <property type="evidence" value="ECO:0007669"/>
    <property type="project" value="UniProtKB-KW"/>
</dbReference>
<evidence type="ECO:0000256" key="1">
    <source>
        <dbReference type="ARBA" id="ARBA00004141"/>
    </source>
</evidence>
<evidence type="ECO:0000256" key="5">
    <source>
        <dbReference type="ARBA" id="ARBA00022958"/>
    </source>
</evidence>
<evidence type="ECO:0000256" key="10">
    <source>
        <dbReference type="SAM" id="Phobius"/>
    </source>
</evidence>
<feature type="transmembrane region" description="Helical" evidence="10">
    <location>
        <begin position="135"/>
        <end position="153"/>
    </location>
</feature>
<evidence type="ECO:0000256" key="3">
    <source>
        <dbReference type="ARBA" id="ARBA00022538"/>
    </source>
</evidence>
<feature type="transmembrane region" description="Helical" evidence="10">
    <location>
        <begin position="57"/>
        <end position="80"/>
    </location>
</feature>
<dbReference type="InterPro" id="IPR057291">
    <property type="entry name" value="CHX17_2nd"/>
</dbReference>
<evidence type="ECO:0000259" key="11">
    <source>
        <dbReference type="Pfam" id="PF00999"/>
    </source>
</evidence>
<feature type="transmembrane region" description="Helical" evidence="10">
    <location>
        <begin position="416"/>
        <end position="436"/>
    </location>
</feature>
<dbReference type="PANTHER" id="PTHR32468">
    <property type="entry name" value="CATION/H + ANTIPORTER"/>
    <property type="match status" value="1"/>
</dbReference>
<name>A0AAN9QVD2_CANGL</name>
<dbReference type="Pfam" id="PF00999">
    <property type="entry name" value="Na_H_Exchanger"/>
    <property type="match status" value="1"/>
</dbReference>
<evidence type="ECO:0000259" key="13">
    <source>
        <dbReference type="Pfam" id="PF23259"/>
    </source>
</evidence>
<dbReference type="Gene3D" id="1.20.1530.20">
    <property type="match status" value="1"/>
</dbReference>
<reference evidence="14 15" key="1">
    <citation type="submission" date="2024-01" db="EMBL/GenBank/DDBJ databases">
        <title>The genomes of 5 underutilized Papilionoideae crops provide insights into root nodulation and disease resistanc.</title>
        <authorList>
            <person name="Jiang F."/>
        </authorList>
    </citation>
    <scope>NUCLEOTIDE SEQUENCE [LARGE SCALE GENOMIC DNA]</scope>
    <source>
        <strain evidence="14">LVBAO_FW01</strain>
        <tissue evidence="14">Leaves</tissue>
    </source>
</reference>
<comment type="subcellular location">
    <subcellularLocation>
        <location evidence="1">Membrane</location>
        <topology evidence="1">Multi-pass membrane protein</topology>
    </subcellularLocation>
</comment>
<evidence type="ECO:0000313" key="15">
    <source>
        <dbReference type="Proteomes" id="UP001367508"/>
    </source>
</evidence>
<comment type="caution">
    <text evidence="14">The sequence shown here is derived from an EMBL/GenBank/DDBJ whole genome shotgun (WGS) entry which is preliminary data.</text>
</comment>
<keyword evidence="7" id="KW-0406">Ion transport</keyword>
<dbReference type="GO" id="GO:0006885">
    <property type="term" value="P:regulation of pH"/>
    <property type="evidence" value="ECO:0007669"/>
    <property type="project" value="TreeGrafter"/>
</dbReference>
<feature type="transmembrane region" description="Helical" evidence="10">
    <location>
        <begin position="100"/>
        <end position="123"/>
    </location>
</feature>
<dbReference type="Pfam" id="PF23256">
    <property type="entry name" value="CHX17_2nd"/>
    <property type="match status" value="1"/>
</dbReference>
<sequence>MASESSNTTKMGVIPDLACYVSTVDLTNKVWMGDNVLATRVPLLCVQIAYSTLLSRILYHIFLPFHVPLFIAQILAGFVMSATFMGKVPMVFHNIYRNEGILAVETFANAAIMYHVFLGGLEMNLDTIIRSSKKSVSIAIAGIVIPILLGAGFLALEQKFQPGGYSSLEAEGYLFWCLILAVTAFPVLARLLSELKILYTRLGRDAINASMLIDAYGWILFTLLIPHSNKGGRPFLSTISTLIFIAFCFCVVRPILNRIIDNITDKEGWSTLKLQRVLIGVYICSYITDLLGTHHVVGAFVYGLILPSGKFADMMMEMLDDFVTGIMAPLYFSGFGFRLNAGSIMGSKSGPLIVIIMLVLVIPKILSTMIVTSFYGMPLGEGLGIGLLLNTKGLMAVLLLSVAWDKSLMDPASFTLMMLATLLMTVMVSPLINLIYKPKSQFMLSQLRTVEKLRFDSELRVAACVHNEHQATGMIHLLEATNATRISPLHVSVLHLVELTRHGTSLLVAQMESSNAQGGLPQTQFGTQTEFDCINKAFDEFVEQYNAVRFDTSSVVSTYQTIHEDINNVTQEKRASLILLPFHKQLNSEGVLEIPNSAFCDINQNVLQQPPCSVGIFMNRGLGSLQKTNLRIIVIFIGGPDDREALSIAWRMAKHPKTQLHVVRLLMLSEAAEEKEETFKNDANGLLSTVMDNVMQKELDDKFIYNFRHKGVHDNDSIEYSEKEVEIETGEEVPMILNEIDKPGYDLYIVGQGSGKIYPAFAKMLKWCDNPELGVIGDIVASTSFGTNSSLLVVQQYMMGRNRKPQCPKHHAKNDPEMTL</sequence>
<evidence type="ECO:0000256" key="9">
    <source>
        <dbReference type="ARBA" id="ARBA00038341"/>
    </source>
</evidence>
<dbReference type="InterPro" id="IPR057290">
    <property type="entry name" value="CHX17_C"/>
</dbReference>
<keyword evidence="5" id="KW-0630">Potassium</keyword>
<dbReference type="Proteomes" id="UP001367508">
    <property type="component" value="Unassembled WGS sequence"/>
</dbReference>
<dbReference type="Pfam" id="PF23259">
    <property type="entry name" value="CHX17_C"/>
    <property type="match status" value="1"/>
</dbReference>
<proteinExistence type="inferred from homology"/>
<keyword evidence="3" id="KW-0633">Potassium transport</keyword>
<keyword evidence="2" id="KW-0813">Transport</keyword>
<dbReference type="GO" id="GO:0012505">
    <property type="term" value="C:endomembrane system"/>
    <property type="evidence" value="ECO:0007669"/>
    <property type="project" value="TreeGrafter"/>
</dbReference>
<keyword evidence="8 10" id="KW-0472">Membrane</keyword>
<comment type="similarity">
    <text evidence="9">Belongs to the monovalent cation:proton antiporter 2 (CPA2) transporter (TC 2.A.37) family. CHX (TC 2.A.37.4) subfamily.</text>
</comment>
<dbReference type="GO" id="GO:0015297">
    <property type="term" value="F:antiporter activity"/>
    <property type="evidence" value="ECO:0007669"/>
    <property type="project" value="InterPro"/>
</dbReference>
<keyword evidence="4 10" id="KW-0812">Transmembrane</keyword>
<evidence type="ECO:0000256" key="8">
    <source>
        <dbReference type="ARBA" id="ARBA00023136"/>
    </source>
</evidence>
<evidence type="ECO:0000313" key="14">
    <source>
        <dbReference type="EMBL" id="KAK7344553.1"/>
    </source>
</evidence>
<keyword evidence="6 10" id="KW-1133">Transmembrane helix</keyword>
<feature type="transmembrane region" description="Helical" evidence="10">
    <location>
        <begin position="277"/>
        <end position="302"/>
    </location>
</feature>